<name>A0A1E5UBP9_9FLAO</name>
<keyword evidence="1" id="KW-1133">Transmembrane helix</keyword>
<dbReference type="KEGG" id="cnr:EB819_10520"/>
<dbReference type="OrthoDB" id="1049592at2"/>
<protein>
    <submittedName>
        <fullName evidence="2">Putative membrane protein</fullName>
    </submittedName>
</protein>
<feature type="transmembrane region" description="Helical" evidence="1">
    <location>
        <begin position="12"/>
        <end position="28"/>
    </location>
</feature>
<proteinExistence type="predicted"/>
<comment type="caution">
    <text evidence="2">The sequence shown here is derived from an EMBL/GenBank/DDBJ whole genome shotgun (WGS) entry which is preliminary data.</text>
</comment>
<evidence type="ECO:0000313" key="3">
    <source>
        <dbReference type="Proteomes" id="UP000095601"/>
    </source>
</evidence>
<accession>A0A1E5UBP9</accession>
<dbReference type="RefSeq" id="WP_069800439.1">
    <property type="nucleotide sequence ID" value="NZ_CP034157.1"/>
</dbReference>
<evidence type="ECO:0000256" key="1">
    <source>
        <dbReference type="SAM" id="Phobius"/>
    </source>
</evidence>
<keyword evidence="3" id="KW-1185">Reference proteome</keyword>
<reference evidence="2 3" key="1">
    <citation type="submission" date="2016-09" db="EMBL/GenBank/DDBJ databases">
        <authorList>
            <person name="Capua I."/>
            <person name="De Benedictis P."/>
            <person name="Joannis T."/>
            <person name="Lombin L.H."/>
            <person name="Cattoli G."/>
        </authorList>
    </citation>
    <scope>NUCLEOTIDE SEQUENCE [LARGE SCALE GENOMIC DNA]</scope>
    <source>
        <strain evidence="2 3">NRS-1</strain>
    </source>
</reference>
<feature type="transmembrane region" description="Helical" evidence="1">
    <location>
        <begin position="34"/>
        <end position="58"/>
    </location>
</feature>
<organism evidence="2 3">
    <name type="scientific">Cloacibacterium normanense</name>
    <dbReference type="NCBI Taxonomy" id="237258"/>
    <lineage>
        <taxon>Bacteria</taxon>
        <taxon>Pseudomonadati</taxon>
        <taxon>Bacteroidota</taxon>
        <taxon>Flavobacteriia</taxon>
        <taxon>Flavobacteriales</taxon>
        <taxon>Weeksellaceae</taxon>
    </lineage>
</organism>
<dbReference type="AlphaFoldDB" id="A0A1E5UBP9"/>
<keyword evidence="1" id="KW-0472">Membrane</keyword>
<evidence type="ECO:0000313" key="2">
    <source>
        <dbReference type="EMBL" id="OEL10346.1"/>
    </source>
</evidence>
<gene>
    <name evidence="2" type="ORF">BHF72_0710</name>
</gene>
<dbReference type="EMBL" id="MKGI01000078">
    <property type="protein sequence ID" value="OEL10346.1"/>
    <property type="molecule type" value="Genomic_DNA"/>
</dbReference>
<sequence length="65" mass="7519">MRNFFSDWNLRRIVYLIGGIWIVAQSVMDKMWILIPFGLYFVAMSVFKFGCASGNCTVTNHKNLP</sequence>
<dbReference type="Proteomes" id="UP000095601">
    <property type="component" value="Unassembled WGS sequence"/>
</dbReference>
<dbReference type="STRING" id="237258.SAMN04489756_105137"/>
<keyword evidence="1" id="KW-0812">Transmembrane</keyword>